<keyword evidence="2" id="KW-1185">Reference proteome</keyword>
<protein>
    <submittedName>
        <fullName evidence="1">Uncharacterized protein</fullName>
    </submittedName>
</protein>
<dbReference type="AlphaFoldDB" id="A0A225DPG9"/>
<accession>A0A225DPG9</accession>
<reference evidence="2" key="1">
    <citation type="submission" date="2017-06" db="EMBL/GenBank/DDBJ databases">
        <title>Genome analysis of Fimbriiglobus ruber SP5, the first member of the order Planctomycetales with confirmed chitinolytic capability.</title>
        <authorList>
            <person name="Ravin N.V."/>
            <person name="Rakitin A.L."/>
            <person name="Ivanova A.A."/>
            <person name="Beletsky A.V."/>
            <person name="Kulichevskaya I.S."/>
            <person name="Mardanov A.V."/>
            <person name="Dedysh S.N."/>
        </authorList>
    </citation>
    <scope>NUCLEOTIDE SEQUENCE [LARGE SCALE GENOMIC DNA]</scope>
    <source>
        <strain evidence="2">SP5</strain>
    </source>
</reference>
<dbReference type="Proteomes" id="UP000214646">
    <property type="component" value="Unassembled WGS sequence"/>
</dbReference>
<sequence>MPVYNGVVQLPRGKLGRFLVELAGRPFHARFDLCAGRSRQG</sequence>
<name>A0A225DPG9_9BACT</name>
<proteinExistence type="predicted"/>
<evidence type="ECO:0000313" key="2">
    <source>
        <dbReference type="Proteomes" id="UP000214646"/>
    </source>
</evidence>
<organism evidence="1 2">
    <name type="scientific">Fimbriiglobus ruber</name>
    <dbReference type="NCBI Taxonomy" id="1908690"/>
    <lineage>
        <taxon>Bacteria</taxon>
        <taxon>Pseudomonadati</taxon>
        <taxon>Planctomycetota</taxon>
        <taxon>Planctomycetia</taxon>
        <taxon>Gemmatales</taxon>
        <taxon>Gemmataceae</taxon>
        <taxon>Fimbriiglobus</taxon>
    </lineage>
</organism>
<dbReference type="EMBL" id="NIDE01000011">
    <property type="protein sequence ID" value="OWK39099.1"/>
    <property type="molecule type" value="Genomic_DNA"/>
</dbReference>
<evidence type="ECO:0000313" key="1">
    <source>
        <dbReference type="EMBL" id="OWK39099.1"/>
    </source>
</evidence>
<comment type="caution">
    <text evidence="1">The sequence shown here is derived from an EMBL/GenBank/DDBJ whole genome shotgun (WGS) entry which is preliminary data.</text>
</comment>
<gene>
    <name evidence="1" type="ORF">FRUB_06181</name>
</gene>